<dbReference type="AlphaFoldDB" id="A0A1M6BVU9"/>
<keyword evidence="2" id="KW-1185">Reference proteome</keyword>
<dbReference type="RefSeq" id="WP_143157750.1">
    <property type="nucleotide sequence ID" value="NZ_FQYR01000002.1"/>
</dbReference>
<evidence type="ECO:0000313" key="2">
    <source>
        <dbReference type="Proteomes" id="UP000184510"/>
    </source>
</evidence>
<organism evidence="1 2">
    <name type="scientific">Rubritalea squalenifaciens DSM 18772</name>
    <dbReference type="NCBI Taxonomy" id="1123071"/>
    <lineage>
        <taxon>Bacteria</taxon>
        <taxon>Pseudomonadati</taxon>
        <taxon>Verrucomicrobiota</taxon>
        <taxon>Verrucomicrobiia</taxon>
        <taxon>Verrucomicrobiales</taxon>
        <taxon>Rubritaleaceae</taxon>
        <taxon>Rubritalea</taxon>
    </lineage>
</organism>
<reference evidence="1 2" key="1">
    <citation type="submission" date="2016-11" db="EMBL/GenBank/DDBJ databases">
        <authorList>
            <person name="Jaros S."/>
            <person name="Januszkiewicz K."/>
            <person name="Wedrychowicz H."/>
        </authorList>
    </citation>
    <scope>NUCLEOTIDE SEQUENCE [LARGE SCALE GENOMIC DNA]</scope>
    <source>
        <strain evidence="1 2">DSM 18772</strain>
    </source>
</reference>
<dbReference type="InParanoid" id="A0A1M6BVU9"/>
<sequence>MTTHTLTGTWFISGIGEAENEVGILALLTDGRAIQFPSSTAKPRLNQTMRLWYRYESATLLRFSLKYGEEGWIRTIEETHDGWIMSDESGIHKFPCIIAPEDALPEWYPELLEKNLDRMNKP</sequence>
<accession>A0A1M6BVU9</accession>
<evidence type="ECO:0008006" key="3">
    <source>
        <dbReference type="Google" id="ProtNLM"/>
    </source>
</evidence>
<dbReference type="Proteomes" id="UP000184510">
    <property type="component" value="Unassembled WGS sequence"/>
</dbReference>
<protein>
    <recommendedName>
        <fullName evidence="3">Lipocalin-like domain-containing protein</fullName>
    </recommendedName>
</protein>
<dbReference type="EMBL" id="FQYR01000002">
    <property type="protein sequence ID" value="SHI52608.1"/>
    <property type="molecule type" value="Genomic_DNA"/>
</dbReference>
<name>A0A1M6BVU9_9BACT</name>
<dbReference type="STRING" id="1123071.SAMN02745181_0317"/>
<proteinExistence type="predicted"/>
<evidence type="ECO:0000313" key="1">
    <source>
        <dbReference type="EMBL" id="SHI52608.1"/>
    </source>
</evidence>
<gene>
    <name evidence="1" type="ORF">SAMN02745181_0317</name>
</gene>